<dbReference type="VEuPathDB" id="AmoebaDB:FDP41_001131"/>
<evidence type="ECO:0000256" key="5">
    <source>
        <dbReference type="ARBA" id="ARBA00023136"/>
    </source>
</evidence>
<name>A0A6A5C252_NAEFO</name>
<dbReference type="GO" id="GO:0016020">
    <property type="term" value="C:membrane"/>
    <property type="evidence" value="ECO:0007669"/>
    <property type="project" value="UniProtKB-SubCell"/>
</dbReference>
<organism evidence="9 10">
    <name type="scientific">Naegleria fowleri</name>
    <name type="common">Brain eating amoeba</name>
    <dbReference type="NCBI Taxonomy" id="5763"/>
    <lineage>
        <taxon>Eukaryota</taxon>
        <taxon>Discoba</taxon>
        <taxon>Heterolobosea</taxon>
        <taxon>Tetramitia</taxon>
        <taxon>Eutetramitia</taxon>
        <taxon>Vahlkampfiidae</taxon>
        <taxon>Naegleria</taxon>
    </lineage>
</organism>
<dbReference type="OrthoDB" id="1924968at2759"/>
<feature type="repeat" description="Solcar" evidence="6">
    <location>
        <begin position="152"/>
        <end position="235"/>
    </location>
</feature>
<evidence type="ECO:0000256" key="6">
    <source>
        <dbReference type="PROSITE-ProRule" id="PRU00282"/>
    </source>
</evidence>
<dbReference type="OMA" id="WGIYEEL"/>
<comment type="subcellular location">
    <subcellularLocation>
        <location evidence="1">Membrane</location>
        <topology evidence="1">Multi-pass membrane protein</topology>
    </subcellularLocation>
</comment>
<feature type="compositionally biased region" description="Polar residues" evidence="8">
    <location>
        <begin position="1"/>
        <end position="13"/>
    </location>
</feature>
<dbReference type="Pfam" id="PF00153">
    <property type="entry name" value="Mito_carr"/>
    <property type="match status" value="3"/>
</dbReference>
<dbReference type="EMBL" id="VFQX01000022">
    <property type="protein sequence ID" value="KAF0979978.1"/>
    <property type="molecule type" value="Genomic_DNA"/>
</dbReference>
<dbReference type="GO" id="GO:0005739">
    <property type="term" value="C:mitochondrion"/>
    <property type="evidence" value="ECO:0007669"/>
    <property type="project" value="TreeGrafter"/>
</dbReference>
<dbReference type="PANTHER" id="PTHR46181">
    <property type="entry name" value="MITOCHONDRIAL GLYCINE TRANSPORTER"/>
    <property type="match status" value="1"/>
</dbReference>
<sequence length="351" mass="38507">MQTTPTITTEADASTTRTSKSTTTTKKGYISMESALKFLSGGVAGTFSTVITQPMDVIKTNMILKAGAFKSSSPMIEQRPTMMSTARMIYKEQGIRGLYRGSIPTFLRVAPGALLYYNMLSYLKEMTLSAKQITSMIHTSVDRDQVLNSTRLSAFESFCIAAFSRGLTGVILCPITVVKTRLEYTANSSGVWDTFTSIAKNEGISGFFSGLIATLVRDIPNAGLNYLFYNQTRYALTNTFFKGKEQEMETSPLITMPSGAVGGVLSSLITHPFDMIRTRLQIDSSSKKVYGGIIDAFRTINREEGFRTLFRGVTPRIMKRAFASAISWTLLEILYRASGASVPFNVSSSSS</sequence>
<dbReference type="VEuPathDB" id="AmoebaDB:NfTy_049180"/>
<evidence type="ECO:0000256" key="8">
    <source>
        <dbReference type="SAM" id="MobiDB-lite"/>
    </source>
</evidence>
<dbReference type="InterPro" id="IPR002067">
    <property type="entry name" value="MCP"/>
</dbReference>
<gene>
    <name evidence="9" type="ORF">FDP41_001131</name>
</gene>
<keyword evidence="10" id="KW-1185">Reference proteome</keyword>
<feature type="region of interest" description="Disordered" evidence="8">
    <location>
        <begin position="1"/>
        <end position="24"/>
    </location>
</feature>
<dbReference type="GeneID" id="68108349"/>
<dbReference type="InterPro" id="IPR018108">
    <property type="entry name" value="MCP_transmembrane"/>
</dbReference>
<comment type="caution">
    <text evidence="9">The sequence shown here is derived from an EMBL/GenBank/DDBJ whole genome shotgun (WGS) entry which is preliminary data.</text>
</comment>
<comment type="similarity">
    <text evidence="7">Belongs to the mitochondrial carrier (TC 2.A.29) family.</text>
</comment>
<evidence type="ECO:0000256" key="3">
    <source>
        <dbReference type="ARBA" id="ARBA00022692"/>
    </source>
</evidence>
<dbReference type="PANTHER" id="PTHR46181:SF3">
    <property type="entry name" value="MITOCHONDRIAL GLYCINE TRANSPORTER"/>
    <property type="match status" value="1"/>
</dbReference>
<evidence type="ECO:0000256" key="4">
    <source>
        <dbReference type="ARBA" id="ARBA00022737"/>
    </source>
</evidence>
<reference evidence="9 10" key="1">
    <citation type="journal article" date="2019" name="Sci. Rep.">
        <title>Nanopore sequencing improves the draft genome of the human pathogenic amoeba Naegleria fowleri.</title>
        <authorList>
            <person name="Liechti N."/>
            <person name="Schurch N."/>
            <person name="Bruggmann R."/>
            <person name="Wittwer M."/>
        </authorList>
    </citation>
    <scope>NUCLEOTIDE SEQUENCE [LARGE SCALE GENOMIC DNA]</scope>
    <source>
        <strain evidence="9 10">ATCC 30894</strain>
    </source>
</reference>
<keyword evidence="3 6" id="KW-0812">Transmembrane</keyword>
<keyword evidence="5 6" id="KW-0472">Membrane</keyword>
<dbReference type="InterPro" id="IPR023395">
    <property type="entry name" value="MCP_dom_sf"/>
</dbReference>
<evidence type="ECO:0000313" key="10">
    <source>
        <dbReference type="Proteomes" id="UP000444721"/>
    </source>
</evidence>
<evidence type="ECO:0008006" key="11">
    <source>
        <dbReference type="Google" id="ProtNLM"/>
    </source>
</evidence>
<feature type="compositionally biased region" description="Low complexity" evidence="8">
    <location>
        <begin position="14"/>
        <end position="24"/>
    </location>
</feature>
<dbReference type="GO" id="GO:0015187">
    <property type="term" value="F:glycine transmembrane transporter activity"/>
    <property type="evidence" value="ECO:0007669"/>
    <property type="project" value="TreeGrafter"/>
</dbReference>
<dbReference type="AlphaFoldDB" id="A0A6A5C252"/>
<dbReference type="Gene3D" id="1.50.40.10">
    <property type="entry name" value="Mitochondrial carrier domain"/>
    <property type="match status" value="2"/>
</dbReference>
<dbReference type="VEuPathDB" id="AmoebaDB:NF0012270"/>
<dbReference type="RefSeq" id="XP_044564691.1">
    <property type="nucleotide sequence ID" value="XM_044701704.1"/>
</dbReference>
<dbReference type="PROSITE" id="PS50920">
    <property type="entry name" value="SOLCAR"/>
    <property type="match status" value="3"/>
</dbReference>
<dbReference type="Proteomes" id="UP000444721">
    <property type="component" value="Unassembled WGS sequence"/>
</dbReference>
<evidence type="ECO:0000256" key="2">
    <source>
        <dbReference type="ARBA" id="ARBA00022448"/>
    </source>
</evidence>
<feature type="repeat" description="Solcar" evidence="6">
    <location>
        <begin position="250"/>
        <end position="337"/>
    </location>
</feature>
<evidence type="ECO:0000313" key="9">
    <source>
        <dbReference type="EMBL" id="KAF0979978.1"/>
    </source>
</evidence>
<dbReference type="PRINTS" id="PR00926">
    <property type="entry name" value="MITOCARRIER"/>
</dbReference>
<keyword evidence="4" id="KW-0677">Repeat</keyword>
<evidence type="ECO:0000256" key="1">
    <source>
        <dbReference type="ARBA" id="ARBA00004141"/>
    </source>
</evidence>
<proteinExistence type="inferred from homology"/>
<protein>
    <recommendedName>
        <fullName evidence="11">Solute carrier family 25 member 38 homolog</fullName>
    </recommendedName>
</protein>
<accession>A0A6A5C252</accession>
<keyword evidence="2 7" id="KW-0813">Transport</keyword>
<feature type="repeat" description="Solcar" evidence="6">
    <location>
        <begin position="32"/>
        <end position="126"/>
    </location>
</feature>
<dbReference type="SUPFAM" id="SSF103506">
    <property type="entry name" value="Mitochondrial carrier"/>
    <property type="match status" value="1"/>
</dbReference>
<dbReference type="GO" id="GO:1904983">
    <property type="term" value="P:glycine import into mitochondrion"/>
    <property type="evidence" value="ECO:0007669"/>
    <property type="project" value="TreeGrafter"/>
</dbReference>
<evidence type="ECO:0000256" key="7">
    <source>
        <dbReference type="RuleBase" id="RU000488"/>
    </source>
</evidence>